<evidence type="ECO:0000259" key="1">
    <source>
        <dbReference type="Pfam" id="PF01425"/>
    </source>
</evidence>
<dbReference type="InterPro" id="IPR036928">
    <property type="entry name" value="AS_sf"/>
</dbReference>
<dbReference type="EMBL" id="MU004299">
    <property type="protein sequence ID" value="KAF2660523.1"/>
    <property type="molecule type" value="Genomic_DNA"/>
</dbReference>
<accession>A0A6A6TNK0</accession>
<keyword evidence="3" id="KW-1185">Reference proteome</keyword>
<feature type="domain" description="Amidase" evidence="1">
    <location>
        <begin position="33"/>
        <end position="126"/>
    </location>
</feature>
<reference evidence="2" key="1">
    <citation type="journal article" date="2020" name="Stud. Mycol.">
        <title>101 Dothideomycetes genomes: a test case for predicting lifestyles and emergence of pathogens.</title>
        <authorList>
            <person name="Haridas S."/>
            <person name="Albert R."/>
            <person name="Binder M."/>
            <person name="Bloem J."/>
            <person name="Labutti K."/>
            <person name="Salamov A."/>
            <person name="Andreopoulos B."/>
            <person name="Baker S."/>
            <person name="Barry K."/>
            <person name="Bills G."/>
            <person name="Bluhm B."/>
            <person name="Cannon C."/>
            <person name="Castanera R."/>
            <person name="Culley D."/>
            <person name="Daum C."/>
            <person name="Ezra D."/>
            <person name="Gonzalez J."/>
            <person name="Henrissat B."/>
            <person name="Kuo A."/>
            <person name="Liang C."/>
            <person name="Lipzen A."/>
            <person name="Lutzoni F."/>
            <person name="Magnuson J."/>
            <person name="Mondo S."/>
            <person name="Nolan M."/>
            <person name="Ohm R."/>
            <person name="Pangilinan J."/>
            <person name="Park H.-J."/>
            <person name="Ramirez L."/>
            <person name="Alfaro M."/>
            <person name="Sun H."/>
            <person name="Tritt A."/>
            <person name="Yoshinaga Y."/>
            <person name="Zwiers L.-H."/>
            <person name="Turgeon B."/>
            <person name="Goodwin S."/>
            <person name="Spatafora J."/>
            <person name="Crous P."/>
            <person name="Grigoriev I."/>
        </authorList>
    </citation>
    <scope>NUCLEOTIDE SEQUENCE</scope>
    <source>
        <strain evidence="2">CBS 122681</strain>
    </source>
</reference>
<dbReference type="SUPFAM" id="SSF75304">
    <property type="entry name" value="Amidase signature (AS) enzymes"/>
    <property type="match status" value="2"/>
</dbReference>
<dbReference type="InterPro" id="IPR023631">
    <property type="entry name" value="Amidase_dom"/>
</dbReference>
<dbReference type="PANTHER" id="PTHR42678:SF34">
    <property type="entry name" value="OS04G0183300 PROTEIN"/>
    <property type="match status" value="1"/>
</dbReference>
<dbReference type="AlphaFoldDB" id="A0A6A6TNK0"/>
<proteinExistence type="predicted"/>
<dbReference type="PANTHER" id="PTHR42678">
    <property type="entry name" value="AMIDASE"/>
    <property type="match status" value="1"/>
</dbReference>
<dbReference type="Gene3D" id="3.90.1300.10">
    <property type="entry name" value="Amidase signature (AS) domain"/>
    <property type="match status" value="2"/>
</dbReference>
<protein>
    <submittedName>
        <fullName evidence="2">Amidase signature enzyme</fullName>
    </submittedName>
</protein>
<evidence type="ECO:0000313" key="2">
    <source>
        <dbReference type="EMBL" id="KAF2660523.1"/>
    </source>
</evidence>
<gene>
    <name evidence="2" type="ORF">K491DRAFT_711728</name>
</gene>
<dbReference type="Proteomes" id="UP000799324">
    <property type="component" value="Unassembled WGS sequence"/>
</dbReference>
<dbReference type="Pfam" id="PF01425">
    <property type="entry name" value="Amidase"/>
    <property type="match status" value="1"/>
</dbReference>
<evidence type="ECO:0000313" key="3">
    <source>
        <dbReference type="Proteomes" id="UP000799324"/>
    </source>
</evidence>
<organism evidence="2 3">
    <name type="scientific">Lophiostoma macrostomum CBS 122681</name>
    <dbReference type="NCBI Taxonomy" id="1314788"/>
    <lineage>
        <taxon>Eukaryota</taxon>
        <taxon>Fungi</taxon>
        <taxon>Dikarya</taxon>
        <taxon>Ascomycota</taxon>
        <taxon>Pezizomycotina</taxon>
        <taxon>Dothideomycetes</taxon>
        <taxon>Pleosporomycetidae</taxon>
        <taxon>Pleosporales</taxon>
        <taxon>Lophiostomataceae</taxon>
        <taxon>Lophiostoma</taxon>
    </lineage>
</organism>
<name>A0A6A6TNK0_9PLEO</name>
<dbReference type="OrthoDB" id="566138at2759"/>
<sequence length="354" mass="38653">MAANRASPKFNVLTASVTDLQVELASRKLSSVEVVTAYFAQIDQHNTRGLKLRALISVISRDLALQQAQELDNERREKGSRGPFHGIPVIVKDTFWTDPSLGMDTTCGSGALSGARGPRNAVVVDTVDFDAWLPAPHVVEPAEEFWKQTREAIEIAAARIRDAGGRVRRDVPLVTMPELKVMEKRGGVDTDDVFGHNFKASIDAFLSGYRESPVRSLQEMVEYNRTHADVCLPPDHPSQAVLEAALTTNPDPDFEKKLAVTRHLAQTSIDKLLDDQNLDVVMGFGDGRISSVAALAGYAVGSLPLGFADFNGRAFGVHAIPGRNGERKLLEIMSAWEKSFPEGRMAPPMMGAKH</sequence>